<sequence>MFLLGSKYNFVLVFLMMVLVLTSPTYSIPQGGGPGAPPDTPSTPPPGGPDNSTDVPPATTPKR</sequence>
<dbReference type="AlphaFoldDB" id="A0A2I1FYH3"/>
<feature type="compositionally biased region" description="Pro residues" evidence="1">
    <location>
        <begin position="35"/>
        <end position="48"/>
    </location>
</feature>
<dbReference type="EMBL" id="LLXI01000061">
    <property type="protein sequence ID" value="PKY39386.1"/>
    <property type="molecule type" value="Genomic_DNA"/>
</dbReference>
<gene>
    <name evidence="3" type="ORF">RhiirA4_393385</name>
</gene>
<feature type="chain" id="PRO_5014193427" evidence="2">
    <location>
        <begin position="28"/>
        <end position="63"/>
    </location>
</feature>
<evidence type="ECO:0000256" key="2">
    <source>
        <dbReference type="SAM" id="SignalP"/>
    </source>
</evidence>
<organism evidence="3 4">
    <name type="scientific">Rhizophagus irregularis</name>
    <dbReference type="NCBI Taxonomy" id="588596"/>
    <lineage>
        <taxon>Eukaryota</taxon>
        <taxon>Fungi</taxon>
        <taxon>Fungi incertae sedis</taxon>
        <taxon>Mucoromycota</taxon>
        <taxon>Glomeromycotina</taxon>
        <taxon>Glomeromycetes</taxon>
        <taxon>Glomerales</taxon>
        <taxon>Glomeraceae</taxon>
        <taxon>Rhizophagus</taxon>
    </lineage>
</organism>
<keyword evidence="4" id="KW-1185">Reference proteome</keyword>
<name>A0A2I1FYH3_9GLOM</name>
<reference evidence="3 4" key="1">
    <citation type="submission" date="2015-10" db="EMBL/GenBank/DDBJ databases">
        <title>Genome analyses suggest a sexual origin of heterokaryosis in a supposedly ancient asexual fungus.</title>
        <authorList>
            <person name="Ropars J."/>
            <person name="Sedzielewska K."/>
            <person name="Noel J."/>
            <person name="Charron P."/>
            <person name="Farinelli L."/>
            <person name="Marton T."/>
            <person name="Kruger M."/>
            <person name="Pelin A."/>
            <person name="Brachmann A."/>
            <person name="Corradi N."/>
        </authorList>
    </citation>
    <scope>NUCLEOTIDE SEQUENCE [LARGE SCALE GENOMIC DNA]</scope>
    <source>
        <strain evidence="3 4">A4</strain>
    </source>
</reference>
<evidence type="ECO:0000256" key="1">
    <source>
        <dbReference type="SAM" id="MobiDB-lite"/>
    </source>
</evidence>
<feature type="signal peptide" evidence="2">
    <location>
        <begin position="1"/>
        <end position="27"/>
    </location>
</feature>
<evidence type="ECO:0000313" key="4">
    <source>
        <dbReference type="Proteomes" id="UP000234323"/>
    </source>
</evidence>
<proteinExistence type="predicted"/>
<accession>A0A2I1FYH3</accession>
<comment type="caution">
    <text evidence="3">The sequence shown here is derived from an EMBL/GenBank/DDBJ whole genome shotgun (WGS) entry which is preliminary data.</text>
</comment>
<feature type="region of interest" description="Disordered" evidence="1">
    <location>
        <begin position="26"/>
        <end position="63"/>
    </location>
</feature>
<evidence type="ECO:0000313" key="3">
    <source>
        <dbReference type="EMBL" id="PKY39386.1"/>
    </source>
</evidence>
<keyword evidence="2" id="KW-0732">Signal</keyword>
<protein>
    <submittedName>
        <fullName evidence="3">Uncharacterized protein</fullName>
    </submittedName>
</protein>
<dbReference type="Proteomes" id="UP000234323">
    <property type="component" value="Unassembled WGS sequence"/>
</dbReference>